<gene>
    <name evidence="1" type="ORF">NM688_g4882</name>
</gene>
<dbReference type="EMBL" id="JANHOG010000851">
    <property type="protein sequence ID" value="KAJ3551154.1"/>
    <property type="molecule type" value="Genomic_DNA"/>
</dbReference>
<proteinExistence type="predicted"/>
<evidence type="ECO:0000313" key="1">
    <source>
        <dbReference type="EMBL" id="KAJ3551154.1"/>
    </source>
</evidence>
<organism evidence="1 2">
    <name type="scientific">Phlebia brevispora</name>
    <dbReference type="NCBI Taxonomy" id="194682"/>
    <lineage>
        <taxon>Eukaryota</taxon>
        <taxon>Fungi</taxon>
        <taxon>Dikarya</taxon>
        <taxon>Basidiomycota</taxon>
        <taxon>Agaricomycotina</taxon>
        <taxon>Agaricomycetes</taxon>
        <taxon>Polyporales</taxon>
        <taxon>Meruliaceae</taxon>
        <taxon>Phlebia</taxon>
    </lineage>
</organism>
<reference evidence="1" key="1">
    <citation type="submission" date="2022-07" db="EMBL/GenBank/DDBJ databases">
        <title>Genome Sequence of Phlebia brevispora.</title>
        <authorList>
            <person name="Buettner E."/>
        </authorList>
    </citation>
    <scope>NUCLEOTIDE SEQUENCE</scope>
    <source>
        <strain evidence="1">MPL23</strain>
    </source>
</reference>
<accession>A0ACC1T1P7</accession>
<dbReference type="Proteomes" id="UP001148662">
    <property type="component" value="Unassembled WGS sequence"/>
</dbReference>
<evidence type="ECO:0000313" key="2">
    <source>
        <dbReference type="Proteomes" id="UP001148662"/>
    </source>
</evidence>
<name>A0ACC1T1P7_9APHY</name>
<comment type="caution">
    <text evidence="1">The sequence shown here is derived from an EMBL/GenBank/DDBJ whole genome shotgun (WGS) entry which is preliminary data.</text>
</comment>
<keyword evidence="2" id="KW-1185">Reference proteome</keyword>
<protein>
    <submittedName>
        <fullName evidence="1">Uncharacterized protein</fullName>
    </submittedName>
</protein>
<sequence length="389" mass="45120">MATSLASGRSQGNFPSASLPDVQSQQTEEEREYGALFPHEEWWRDHQKWLESKGYMLRSRYHPDWVPSWKAKGIEPDLCEDANGTLYDHLLDATRIVDGKMVMLKRITDATHPHELELTRYFSTEPIASHPRNHCIRLLEVFDVPDETGVHIMVLPLLRSFNSPSFKTVGEAVDCFSQVFEAVQFMHQCNVAHRDCMDLNIMLDPEPLYPDMFHPRQVLLTKDSKSLAKHYSHMYDPARGPPLARPIWGGDKTVPEFKRNYHERINPFPVDIYYIGNMVRESFLQASLHVLSMTAVAELLSYVFQKYHGIEFMVPLVEDMTQDDPSKRPTIDEVIRRFEDSKRKLPWWKLRSRLVKMDEEGLYKALRGVGHFFKTIGYIATLRSAIPTP</sequence>